<feature type="transmembrane region" description="Helical" evidence="7">
    <location>
        <begin position="489"/>
        <end position="509"/>
    </location>
</feature>
<feature type="transmembrane region" description="Helical" evidence="7">
    <location>
        <begin position="455"/>
        <end position="477"/>
    </location>
</feature>
<dbReference type="InterPro" id="IPR005467">
    <property type="entry name" value="His_kinase_dom"/>
</dbReference>
<proteinExistence type="predicted"/>
<keyword evidence="4" id="KW-0547">Nucleotide-binding</keyword>
<dbReference type="Proteomes" id="UP001596481">
    <property type="component" value="Unassembled WGS sequence"/>
</dbReference>
<dbReference type="SMART" id="SM00387">
    <property type="entry name" value="HATPase_c"/>
    <property type="match status" value="1"/>
</dbReference>
<feature type="domain" description="Histidine kinase" evidence="8">
    <location>
        <begin position="153"/>
        <end position="356"/>
    </location>
</feature>
<feature type="transmembrane region" description="Helical" evidence="7">
    <location>
        <begin position="12"/>
        <end position="29"/>
    </location>
</feature>
<sequence length="511" mass="53247">MEGVRGSDIKPSGFVVALIGFVATRYTVLESVDPSATLGQFVLGQGVFLTLGMGLTVFGIGLAVSSYDDNFVNTIAIWSILGTLSMVAVLAVTFAGTGDSLMLGQLTRSALVANVLIGGAIGGVLTGIRAAATNEHRQELTAQADRLTVLNRILRHEVLNKVNVIRGYADLGTTDTAADASSLQVIQRNADRIDASISELRAIVGPVDERPVSTNVHEAITNAVEGVRTDYPEANVSLDVDDHTARVLADAHLDMALCHLVENAIVHAGTQAPQVDIGVTTNAGNVTIDIADEGPGVSDRIAAVVEDRNVPEYDDPTMGFGLTLVRLLVVDTYGGSVEIDSSDTGSVVRVTLARPGENGVIDTTNQYGVPPWVLGATTVAAIVAGVVMGVVFHLLTGSLAVIGGLYGVMNGGVGWVMHLFHSVVFGVLFAVAVVRQNPRGAIRSPLKMTGLGIGYGVFLSFVAAGVIMPLWLQAVGIPATVPTLSLPGLFAHIVWGGVFGGVFGLALAWRQ</sequence>
<evidence type="ECO:0000313" key="9">
    <source>
        <dbReference type="EMBL" id="MFC7204931.1"/>
    </source>
</evidence>
<reference evidence="9 10" key="1">
    <citation type="journal article" date="2019" name="Int. J. Syst. Evol. Microbiol.">
        <title>The Global Catalogue of Microorganisms (GCM) 10K type strain sequencing project: providing services to taxonomists for standard genome sequencing and annotation.</title>
        <authorList>
            <consortium name="The Broad Institute Genomics Platform"/>
            <consortium name="The Broad Institute Genome Sequencing Center for Infectious Disease"/>
            <person name="Wu L."/>
            <person name="Ma J."/>
        </authorList>
    </citation>
    <scope>NUCLEOTIDE SEQUENCE [LARGE SCALE GENOMIC DNA]</scope>
    <source>
        <strain evidence="9 10">DSM 29988</strain>
    </source>
</reference>
<dbReference type="InterPro" id="IPR036890">
    <property type="entry name" value="HATPase_C_sf"/>
</dbReference>
<keyword evidence="7" id="KW-1133">Transmembrane helix</keyword>
<accession>A0ABD5ZI28</accession>
<gene>
    <name evidence="9" type="ORF">ACFQJC_15545</name>
</gene>
<dbReference type="Pfam" id="PF02518">
    <property type="entry name" value="HATPase_c"/>
    <property type="match status" value="1"/>
</dbReference>
<dbReference type="GO" id="GO:0004673">
    <property type="term" value="F:protein histidine kinase activity"/>
    <property type="evidence" value="ECO:0007669"/>
    <property type="project" value="UniProtKB-EC"/>
</dbReference>
<keyword evidence="7" id="KW-0812">Transmembrane</keyword>
<keyword evidence="6 9" id="KW-0067">ATP-binding</keyword>
<evidence type="ECO:0000256" key="6">
    <source>
        <dbReference type="ARBA" id="ARBA00022840"/>
    </source>
</evidence>
<evidence type="ECO:0000256" key="7">
    <source>
        <dbReference type="SAM" id="Phobius"/>
    </source>
</evidence>
<dbReference type="EC" id="2.7.13.3" evidence="2"/>
<comment type="catalytic activity">
    <reaction evidence="1">
        <text>ATP + protein L-histidine = ADP + protein N-phospho-L-histidine.</text>
        <dbReference type="EC" id="2.7.13.3"/>
    </reaction>
</comment>
<evidence type="ECO:0000256" key="2">
    <source>
        <dbReference type="ARBA" id="ARBA00012438"/>
    </source>
</evidence>
<dbReference type="InterPro" id="IPR003594">
    <property type="entry name" value="HATPase_dom"/>
</dbReference>
<evidence type="ECO:0000256" key="3">
    <source>
        <dbReference type="ARBA" id="ARBA00022679"/>
    </source>
</evidence>
<comment type="caution">
    <text evidence="9">The sequence shown here is derived from an EMBL/GenBank/DDBJ whole genome shotgun (WGS) entry which is preliminary data.</text>
</comment>
<evidence type="ECO:0000259" key="8">
    <source>
        <dbReference type="PROSITE" id="PS50109"/>
    </source>
</evidence>
<keyword evidence="3" id="KW-0808">Transferase</keyword>
<feature type="transmembrane region" description="Helical" evidence="7">
    <location>
        <begin position="41"/>
        <end position="63"/>
    </location>
</feature>
<name>A0ABD5ZI28_9EURY</name>
<organism evidence="9 10">
    <name type="scientific">Haloferax namakaokahaiae</name>
    <dbReference type="NCBI Taxonomy" id="1748331"/>
    <lineage>
        <taxon>Archaea</taxon>
        <taxon>Methanobacteriati</taxon>
        <taxon>Methanobacteriota</taxon>
        <taxon>Stenosarchaea group</taxon>
        <taxon>Halobacteria</taxon>
        <taxon>Halobacteriales</taxon>
        <taxon>Haloferacaceae</taxon>
        <taxon>Haloferax</taxon>
    </lineage>
</organism>
<keyword evidence="10" id="KW-1185">Reference proteome</keyword>
<dbReference type="PROSITE" id="PS50109">
    <property type="entry name" value="HIS_KIN"/>
    <property type="match status" value="1"/>
</dbReference>
<protein>
    <recommendedName>
        <fullName evidence="2">histidine kinase</fullName>
        <ecNumber evidence="2">2.7.13.3</ecNumber>
    </recommendedName>
</protein>
<feature type="transmembrane region" description="Helical" evidence="7">
    <location>
        <begin position="75"/>
        <end position="97"/>
    </location>
</feature>
<evidence type="ECO:0000256" key="1">
    <source>
        <dbReference type="ARBA" id="ARBA00000085"/>
    </source>
</evidence>
<evidence type="ECO:0000256" key="5">
    <source>
        <dbReference type="ARBA" id="ARBA00022777"/>
    </source>
</evidence>
<dbReference type="PANTHER" id="PTHR44936">
    <property type="entry name" value="SENSOR PROTEIN CREC"/>
    <property type="match status" value="1"/>
</dbReference>
<keyword evidence="5" id="KW-0418">Kinase</keyword>
<keyword evidence="7" id="KW-0472">Membrane</keyword>
<dbReference type="RefSeq" id="WP_390225057.1">
    <property type="nucleotide sequence ID" value="NZ_JBHTAA010000005.1"/>
</dbReference>
<dbReference type="PANTHER" id="PTHR44936:SF10">
    <property type="entry name" value="SENSOR PROTEIN RSTB"/>
    <property type="match status" value="1"/>
</dbReference>
<feature type="transmembrane region" description="Helical" evidence="7">
    <location>
        <begin position="372"/>
        <end position="395"/>
    </location>
</feature>
<dbReference type="InterPro" id="IPR050980">
    <property type="entry name" value="2C_sensor_his_kinase"/>
</dbReference>
<feature type="transmembrane region" description="Helical" evidence="7">
    <location>
        <begin position="415"/>
        <end position="434"/>
    </location>
</feature>
<dbReference type="Gene3D" id="3.30.565.10">
    <property type="entry name" value="Histidine kinase-like ATPase, C-terminal domain"/>
    <property type="match status" value="1"/>
</dbReference>
<evidence type="ECO:0000313" key="10">
    <source>
        <dbReference type="Proteomes" id="UP001596481"/>
    </source>
</evidence>
<dbReference type="SUPFAM" id="SSF55874">
    <property type="entry name" value="ATPase domain of HSP90 chaperone/DNA topoisomerase II/histidine kinase"/>
    <property type="match status" value="1"/>
</dbReference>
<dbReference type="EMBL" id="JBHTAA010000005">
    <property type="protein sequence ID" value="MFC7204931.1"/>
    <property type="molecule type" value="Genomic_DNA"/>
</dbReference>
<dbReference type="GO" id="GO:0005524">
    <property type="term" value="F:ATP binding"/>
    <property type="evidence" value="ECO:0007669"/>
    <property type="project" value="UniProtKB-KW"/>
</dbReference>
<feature type="transmembrane region" description="Helical" evidence="7">
    <location>
        <begin position="109"/>
        <end position="128"/>
    </location>
</feature>
<dbReference type="AlphaFoldDB" id="A0ABD5ZI28"/>
<evidence type="ECO:0000256" key="4">
    <source>
        <dbReference type="ARBA" id="ARBA00022741"/>
    </source>
</evidence>